<name>A0A3S5BYQ1_9PLAT</name>
<reference evidence="4" key="1">
    <citation type="submission" date="2018-11" db="EMBL/GenBank/DDBJ databases">
        <authorList>
            <consortium name="Pathogen Informatics"/>
        </authorList>
    </citation>
    <scope>NUCLEOTIDE SEQUENCE</scope>
</reference>
<keyword evidence="2" id="KW-1133">Transmembrane helix</keyword>
<dbReference type="GO" id="GO:0016020">
    <property type="term" value="C:membrane"/>
    <property type="evidence" value="ECO:0007669"/>
    <property type="project" value="InterPro"/>
</dbReference>
<protein>
    <submittedName>
        <fullName evidence="4">Uncharacterized protein</fullName>
    </submittedName>
</protein>
<dbReference type="InterPro" id="IPR036640">
    <property type="entry name" value="ABC1_TM_sf"/>
</dbReference>
<evidence type="ECO:0000313" key="4">
    <source>
        <dbReference type="EMBL" id="VEL24807.1"/>
    </source>
</evidence>
<evidence type="ECO:0000313" key="5">
    <source>
        <dbReference type="Proteomes" id="UP000784294"/>
    </source>
</evidence>
<dbReference type="GO" id="GO:0005524">
    <property type="term" value="F:ATP binding"/>
    <property type="evidence" value="ECO:0007669"/>
    <property type="project" value="InterPro"/>
</dbReference>
<keyword evidence="3" id="KW-0472">Membrane</keyword>
<comment type="caution">
    <text evidence="4">The sequence shown here is derived from an EMBL/GenBank/DDBJ whole genome shotgun (WGS) entry which is preliminary data.</text>
</comment>
<sequence>MCLATFASFVLSSSDNVLDAKTAFVSITLFNIMNFPFSILPAVIAVSVQGIIALRRIGHFLSNEELETSYEMKSPSSFPDDPVPDPHIFESPKDTFLINQSIEAGDPDQARLENGSIPRHVEKNCNYSYFSLFTL</sequence>
<evidence type="ECO:0000256" key="1">
    <source>
        <dbReference type="ARBA" id="ARBA00022692"/>
    </source>
</evidence>
<dbReference type="EMBL" id="CAAALY010069788">
    <property type="protein sequence ID" value="VEL24807.1"/>
    <property type="molecule type" value="Genomic_DNA"/>
</dbReference>
<dbReference type="AlphaFoldDB" id="A0A3S5BYQ1"/>
<gene>
    <name evidence="4" type="ORF">PXEA_LOCUS18247</name>
</gene>
<accession>A0A3S5BYQ1</accession>
<dbReference type="Proteomes" id="UP000784294">
    <property type="component" value="Unassembled WGS sequence"/>
</dbReference>
<organism evidence="4 5">
    <name type="scientific">Protopolystoma xenopodis</name>
    <dbReference type="NCBI Taxonomy" id="117903"/>
    <lineage>
        <taxon>Eukaryota</taxon>
        <taxon>Metazoa</taxon>
        <taxon>Spiralia</taxon>
        <taxon>Lophotrochozoa</taxon>
        <taxon>Platyhelminthes</taxon>
        <taxon>Monogenea</taxon>
        <taxon>Polyopisthocotylea</taxon>
        <taxon>Polystomatidea</taxon>
        <taxon>Polystomatidae</taxon>
        <taxon>Protopolystoma</taxon>
    </lineage>
</organism>
<dbReference type="OrthoDB" id="1726658at2759"/>
<evidence type="ECO:0000256" key="3">
    <source>
        <dbReference type="ARBA" id="ARBA00023136"/>
    </source>
</evidence>
<proteinExistence type="predicted"/>
<keyword evidence="1" id="KW-0812">Transmembrane</keyword>
<dbReference type="Gene3D" id="1.20.1560.10">
    <property type="entry name" value="ABC transporter type 1, transmembrane domain"/>
    <property type="match status" value="1"/>
</dbReference>
<keyword evidence="5" id="KW-1185">Reference proteome</keyword>
<evidence type="ECO:0000256" key="2">
    <source>
        <dbReference type="ARBA" id="ARBA00022989"/>
    </source>
</evidence>